<evidence type="ECO:0000256" key="6">
    <source>
        <dbReference type="SAM" id="MobiDB-lite"/>
    </source>
</evidence>
<dbReference type="EMBL" id="CP013244">
    <property type="protein sequence ID" value="ANP44634.1"/>
    <property type="molecule type" value="Genomic_DNA"/>
</dbReference>
<dbReference type="PANTHER" id="PTHR33885:SF3">
    <property type="entry name" value="PHAGE SHOCK PROTEIN C"/>
    <property type="match status" value="1"/>
</dbReference>
<keyword evidence="3 7" id="KW-0812">Transmembrane</keyword>
<dbReference type="OrthoDB" id="7359894at2"/>
<keyword evidence="5 7" id="KW-0472">Membrane</keyword>
<gene>
    <name evidence="9" type="ORF">ATE48_01210</name>
</gene>
<comment type="subcellular location">
    <subcellularLocation>
        <location evidence="1">Cell membrane</location>
        <topology evidence="1">Single-pass membrane protein</topology>
    </subcellularLocation>
</comment>
<dbReference type="RefSeq" id="WP_066767050.1">
    <property type="nucleotide sequence ID" value="NZ_CP013244.1"/>
</dbReference>
<feature type="transmembrane region" description="Helical" evidence="7">
    <location>
        <begin position="248"/>
        <end position="272"/>
    </location>
</feature>
<feature type="compositionally biased region" description="Low complexity" evidence="6">
    <location>
        <begin position="87"/>
        <end position="98"/>
    </location>
</feature>
<feature type="domain" description="Phage shock protein PspC N-terminal" evidence="8">
    <location>
        <begin position="108"/>
        <end position="165"/>
    </location>
</feature>
<protein>
    <recommendedName>
        <fullName evidence="8">Phage shock protein PspC N-terminal domain-containing protein</fullName>
    </recommendedName>
</protein>
<feature type="transmembrane region" description="Helical" evidence="7">
    <location>
        <begin position="292"/>
        <end position="312"/>
    </location>
</feature>
<evidence type="ECO:0000256" key="2">
    <source>
        <dbReference type="ARBA" id="ARBA00022475"/>
    </source>
</evidence>
<organism evidence="9 10">
    <name type="scientific">Candidatus Viadribacter manganicus</name>
    <dbReference type="NCBI Taxonomy" id="1759059"/>
    <lineage>
        <taxon>Bacteria</taxon>
        <taxon>Pseudomonadati</taxon>
        <taxon>Pseudomonadota</taxon>
        <taxon>Alphaproteobacteria</taxon>
        <taxon>Hyphomonadales</taxon>
        <taxon>Hyphomonadaceae</taxon>
        <taxon>Candidatus Viadribacter</taxon>
    </lineage>
</organism>
<reference evidence="9 10" key="1">
    <citation type="submission" date="2015-11" db="EMBL/GenBank/DDBJ databases">
        <title>Whole-Genome Sequence of Candidatus Oderbacter manganicum from the National Park Lower Oder Valley, Germany.</title>
        <authorList>
            <person name="Braun B."/>
            <person name="Liere K."/>
            <person name="Szewzyk U."/>
        </authorList>
    </citation>
    <scope>NUCLEOTIDE SEQUENCE [LARGE SCALE GENOMIC DNA]</scope>
    <source>
        <strain evidence="9 10">OTSz_A_272</strain>
    </source>
</reference>
<keyword evidence="4 7" id="KW-1133">Transmembrane helix</keyword>
<keyword evidence="2" id="KW-1003">Cell membrane</keyword>
<dbReference type="InParanoid" id="A0A1B1ADK5"/>
<dbReference type="Pfam" id="PF04024">
    <property type="entry name" value="PspC"/>
    <property type="match status" value="1"/>
</dbReference>
<dbReference type="KEGG" id="cbot:ATE48_01210"/>
<dbReference type="STRING" id="1759059.ATE48_01210"/>
<dbReference type="InterPro" id="IPR007168">
    <property type="entry name" value="Phageshock_PspC_N"/>
</dbReference>
<evidence type="ECO:0000256" key="5">
    <source>
        <dbReference type="ARBA" id="ARBA00023136"/>
    </source>
</evidence>
<evidence type="ECO:0000256" key="1">
    <source>
        <dbReference type="ARBA" id="ARBA00004162"/>
    </source>
</evidence>
<dbReference type="InterPro" id="IPR052027">
    <property type="entry name" value="PspC"/>
</dbReference>
<feature type="transmembrane region" description="Helical" evidence="7">
    <location>
        <begin position="332"/>
        <end position="349"/>
    </location>
</feature>
<keyword evidence="10" id="KW-1185">Reference proteome</keyword>
<feature type="region of interest" description="Disordered" evidence="6">
    <location>
        <begin position="84"/>
        <end position="103"/>
    </location>
</feature>
<evidence type="ECO:0000256" key="7">
    <source>
        <dbReference type="SAM" id="Phobius"/>
    </source>
</evidence>
<evidence type="ECO:0000256" key="4">
    <source>
        <dbReference type="ARBA" id="ARBA00022989"/>
    </source>
</evidence>
<dbReference type="GO" id="GO:0005886">
    <property type="term" value="C:plasma membrane"/>
    <property type="evidence" value="ECO:0007669"/>
    <property type="project" value="UniProtKB-SubCell"/>
</dbReference>
<evidence type="ECO:0000256" key="3">
    <source>
        <dbReference type="ARBA" id="ARBA00022692"/>
    </source>
</evidence>
<dbReference type="Proteomes" id="UP000092498">
    <property type="component" value="Chromosome"/>
</dbReference>
<evidence type="ECO:0000259" key="8">
    <source>
        <dbReference type="Pfam" id="PF04024"/>
    </source>
</evidence>
<dbReference type="AlphaFoldDB" id="A0A1B1ADK5"/>
<feature type="transmembrane region" description="Helical" evidence="7">
    <location>
        <begin position="138"/>
        <end position="163"/>
    </location>
</feature>
<name>A0A1B1ADK5_9PROT</name>
<accession>A0A1B1ADK5</accession>
<sequence length="374" mass="40753">MERVVTINLNGNSYQLEEPAYDALRSYMTRAEAALGANPDKAEIVRDLEQAIGDKCAARLSPGKTVVSAAEMTRILEEMGPVEGEAEAGAQQSQSGAAPNHEPYRPARRLYRIYDNGAWTGVSAGMAAYAGIDVAWVRIFWIVSGLFTGGFTCLVYLVMIFAVPVASTSEELAAAHGAPFNAQEVIDRARHEANRFAESSARSWRREERRWRRSWRRQERHWDAGWAAGAAQAAAAPAQPVGYVERMFAGLFAFVFSILTAALLIAFLIAFFSLLSSGSVMGWTPPGDVPTWLVLVVLAIAYAAISSPFSALQRTSYATLSGRRTGGATDGLATLAIVILVGAFAWVYSPEARDFMEQGYVVIRDFVAYWTSQA</sequence>
<dbReference type="PANTHER" id="PTHR33885">
    <property type="entry name" value="PHAGE SHOCK PROTEIN C"/>
    <property type="match status" value="1"/>
</dbReference>
<evidence type="ECO:0000313" key="10">
    <source>
        <dbReference type="Proteomes" id="UP000092498"/>
    </source>
</evidence>
<proteinExistence type="predicted"/>
<evidence type="ECO:0000313" key="9">
    <source>
        <dbReference type="EMBL" id="ANP44634.1"/>
    </source>
</evidence>
<feature type="transmembrane region" description="Helical" evidence="7">
    <location>
        <begin position="113"/>
        <end position="132"/>
    </location>
</feature>